<evidence type="ECO:0000256" key="10">
    <source>
        <dbReference type="ARBA" id="ARBA00022993"/>
    </source>
</evidence>
<dbReference type="Proteomes" id="UP000504604">
    <property type="component" value="Linkage group LG15"/>
</dbReference>
<dbReference type="GO" id="GO:0016192">
    <property type="term" value="P:vesicle-mediated transport"/>
    <property type="evidence" value="ECO:0007669"/>
    <property type="project" value="InterPro"/>
</dbReference>
<gene>
    <name evidence="19" type="primary">LOC105178362</name>
</gene>
<dbReference type="GO" id="GO:0015031">
    <property type="term" value="P:protein transport"/>
    <property type="evidence" value="ECO:0007669"/>
    <property type="project" value="UniProtKB-KW"/>
</dbReference>
<keyword evidence="6" id="KW-0547">Nucleotide-binding</keyword>
<evidence type="ECO:0000256" key="13">
    <source>
        <dbReference type="ARBA" id="ARBA00057662"/>
    </source>
</evidence>
<keyword evidence="16" id="KW-0812">Transmembrane</keyword>
<evidence type="ECO:0000256" key="1">
    <source>
        <dbReference type="ARBA" id="ARBA00009063"/>
    </source>
</evidence>
<dbReference type="NCBIfam" id="NF001985">
    <property type="entry name" value="PRK00777.1"/>
    <property type="match status" value="1"/>
</dbReference>
<name>A0A8M8VF18_SESIN</name>
<dbReference type="Pfam" id="PF05739">
    <property type="entry name" value="SNARE"/>
    <property type="match status" value="1"/>
</dbReference>
<keyword evidence="8" id="KW-0653">Protein transport</keyword>
<evidence type="ECO:0000256" key="16">
    <source>
        <dbReference type="SAM" id="Phobius"/>
    </source>
</evidence>
<dbReference type="GO" id="GO:0004140">
    <property type="term" value="F:dephospho-CoA kinase activity"/>
    <property type="evidence" value="ECO:0007669"/>
    <property type="project" value="TreeGrafter"/>
</dbReference>
<comment type="function">
    <text evidence="13">Reversibly transfers an adenylyl group from ATP to 4'-phosphopantetheine, yielding dephospho-CoA (dPCoA) and pyrophosphate. Does not accept 4'-phosphopantothenoylcysteine as a substrate.</text>
</comment>
<evidence type="ECO:0000256" key="3">
    <source>
        <dbReference type="ARBA" id="ARBA00022448"/>
    </source>
</evidence>
<dbReference type="PROSITE" id="PS50192">
    <property type="entry name" value="T_SNARE"/>
    <property type="match status" value="1"/>
</dbReference>
<dbReference type="GO" id="GO:0004595">
    <property type="term" value="F:pantetheine-phosphate adenylyltransferase activity"/>
    <property type="evidence" value="ECO:0007669"/>
    <property type="project" value="UniProtKB-EC"/>
</dbReference>
<dbReference type="RefSeq" id="XP_020554799.1">
    <property type="nucleotide sequence ID" value="XM_020699140.1"/>
</dbReference>
<dbReference type="KEGG" id="sind:105178362"/>
<dbReference type="InterPro" id="IPR000727">
    <property type="entry name" value="T_SNARE_dom"/>
</dbReference>
<dbReference type="InterPro" id="IPR014729">
    <property type="entry name" value="Rossmann-like_a/b/a_fold"/>
</dbReference>
<evidence type="ECO:0000256" key="11">
    <source>
        <dbReference type="ARBA" id="ARBA00023054"/>
    </source>
</evidence>
<evidence type="ECO:0000256" key="9">
    <source>
        <dbReference type="ARBA" id="ARBA00022990"/>
    </source>
</evidence>
<evidence type="ECO:0000256" key="5">
    <source>
        <dbReference type="ARBA" id="ARBA00022695"/>
    </source>
</evidence>
<keyword evidence="5" id="KW-0548">Nucleotidyltransferase</keyword>
<protein>
    <recommendedName>
        <fullName evidence="2">pantetheine-phosphate adenylyltransferase</fullName>
        <ecNumber evidence="2">2.7.7.3</ecNumber>
    </recommendedName>
</protein>
<evidence type="ECO:0000259" key="17">
    <source>
        <dbReference type="PROSITE" id="PS50192"/>
    </source>
</evidence>
<comment type="catalytic activity">
    <reaction evidence="12">
        <text>(R)-4'-phosphopantetheine + ATP + H(+) = 3'-dephospho-CoA + diphosphate</text>
        <dbReference type="Rhea" id="RHEA:19801"/>
        <dbReference type="ChEBI" id="CHEBI:15378"/>
        <dbReference type="ChEBI" id="CHEBI:30616"/>
        <dbReference type="ChEBI" id="CHEBI:33019"/>
        <dbReference type="ChEBI" id="CHEBI:57328"/>
        <dbReference type="ChEBI" id="CHEBI:61723"/>
        <dbReference type="EC" id="2.7.7.3"/>
    </reaction>
</comment>
<evidence type="ECO:0000256" key="7">
    <source>
        <dbReference type="ARBA" id="ARBA00022840"/>
    </source>
</evidence>
<keyword evidence="10" id="KW-0173">Coenzyme A biosynthesis</keyword>
<comment type="pathway">
    <text evidence="14">Cofactor biosynthesis; coenzyme A biosynthesis; CoA from (R)-pantothenate: step 4/5.</text>
</comment>
<evidence type="ECO:0000256" key="15">
    <source>
        <dbReference type="ARBA" id="ARBA00061172"/>
    </source>
</evidence>
<evidence type="ECO:0000256" key="8">
    <source>
        <dbReference type="ARBA" id="ARBA00022927"/>
    </source>
</evidence>
<dbReference type="FunFam" id="1.20.58.70:FF:000003">
    <property type="entry name" value="Qa-SNARE, Sso1/Syntaxin1-type, SYP12A-group"/>
    <property type="match status" value="1"/>
</dbReference>
<keyword evidence="16" id="KW-0472">Membrane</keyword>
<comment type="similarity">
    <text evidence="1">Belongs to the syntaxin family.</text>
</comment>
<dbReference type="FunFam" id="1.20.5.110:FF:000008">
    <property type="entry name" value="Syntaxin 132"/>
    <property type="match status" value="1"/>
</dbReference>
<dbReference type="PANTHER" id="PTHR10695:SF46">
    <property type="entry name" value="BIFUNCTIONAL COENZYME A SYNTHASE-RELATED"/>
    <property type="match status" value="1"/>
</dbReference>
<dbReference type="Pfam" id="PF01467">
    <property type="entry name" value="CTP_transf_like"/>
    <property type="match status" value="1"/>
</dbReference>
<keyword evidence="16" id="KW-1133">Transmembrane helix</keyword>
<dbReference type="Gene3D" id="1.20.5.110">
    <property type="match status" value="1"/>
</dbReference>
<keyword evidence="18" id="KW-1185">Reference proteome</keyword>
<dbReference type="Gene3D" id="3.40.50.620">
    <property type="entry name" value="HUPs"/>
    <property type="match status" value="1"/>
</dbReference>
<dbReference type="Pfam" id="PF00804">
    <property type="entry name" value="Syntaxin"/>
    <property type="match status" value="1"/>
</dbReference>
<keyword evidence="3" id="KW-0813">Transport</keyword>
<dbReference type="FunFam" id="3.40.50.620:FF:000156">
    <property type="entry name" value="Phosphopantetheine adenylyltransferase 1-like"/>
    <property type="match status" value="1"/>
</dbReference>
<dbReference type="NCBIfam" id="TIGR00125">
    <property type="entry name" value="cyt_tran_rel"/>
    <property type="match status" value="1"/>
</dbReference>
<dbReference type="GO" id="GO:0005524">
    <property type="term" value="F:ATP binding"/>
    <property type="evidence" value="ECO:0007669"/>
    <property type="project" value="UniProtKB-KW"/>
</dbReference>
<dbReference type="SUPFAM" id="SSF47661">
    <property type="entry name" value="t-snare proteins"/>
    <property type="match status" value="1"/>
</dbReference>
<evidence type="ECO:0000256" key="4">
    <source>
        <dbReference type="ARBA" id="ARBA00022679"/>
    </source>
</evidence>
<dbReference type="Gene3D" id="1.20.58.70">
    <property type="match status" value="1"/>
</dbReference>
<keyword evidence="7" id="KW-0067">ATP-binding</keyword>
<dbReference type="GO" id="GO:0015937">
    <property type="term" value="P:coenzyme A biosynthetic process"/>
    <property type="evidence" value="ECO:0007669"/>
    <property type="project" value="UniProtKB-KW"/>
</dbReference>
<dbReference type="SMART" id="SM00397">
    <property type="entry name" value="t_SNARE"/>
    <property type="match status" value="1"/>
</dbReference>
<dbReference type="GO" id="GO:0016020">
    <property type="term" value="C:membrane"/>
    <property type="evidence" value="ECO:0007669"/>
    <property type="project" value="InterPro"/>
</dbReference>
<evidence type="ECO:0000313" key="18">
    <source>
        <dbReference type="Proteomes" id="UP000504604"/>
    </source>
</evidence>
<feature type="transmembrane region" description="Helical" evidence="16">
    <location>
        <begin position="463"/>
        <end position="483"/>
    </location>
</feature>
<keyword evidence="9" id="KW-0007">Acetylation</keyword>
<sequence length="485" mass="54781">MAGLGENSGPNSSLSPPNSYAAVVLGGTFDRLHDGHRQFLKAAAVLASDRVLVGVCDGPMLTKKQYSSLIEPIEQRMKNVQDYIKSVKPELIVQVEPIVDPYGPSIIDDKLEAIVVSKETLPGGLSVNRKRAERGLSQLKIEVVDLVPEESGKEKLSSTALRRLEAEKLGCAEFLIDVCWRSGEIAVKMNDLMTKSFLNYAELKKQEQFHIEEWRDLELGKLSHTDEDNLSQFFQEVEVIKNNMQEITDLLIDLQNLNEETKSTYSAKILRGLRDRMDSDMVAVLRKAKIVKTRLEVLHKSNVVNRRISLAYAEGSAVDRTRVSTTNGLRAKLKDIMNGFQALREKIMTDYKEGLRRRYYNATGEHPSDEVIEKIISGNGKVEIFESRTETNLENKERHEAVMDIWRSLNKLHQVFLDMAVMVETQGEQIDDIEHNVANASSFISGGTTSLFYAKQMKESKKWICWVWAVVFIIVLVCLVAMLTS</sequence>
<dbReference type="PANTHER" id="PTHR10695">
    <property type="entry name" value="DEPHOSPHO-COA KINASE-RELATED"/>
    <property type="match status" value="1"/>
</dbReference>
<dbReference type="EC" id="2.7.7.3" evidence="2"/>
<dbReference type="InterPro" id="IPR010989">
    <property type="entry name" value="SNARE"/>
</dbReference>
<organism evidence="18 19">
    <name type="scientific">Sesamum indicum</name>
    <name type="common">Oriental sesame</name>
    <name type="synonym">Sesamum orientale</name>
    <dbReference type="NCBI Taxonomy" id="4182"/>
    <lineage>
        <taxon>Eukaryota</taxon>
        <taxon>Viridiplantae</taxon>
        <taxon>Streptophyta</taxon>
        <taxon>Embryophyta</taxon>
        <taxon>Tracheophyta</taxon>
        <taxon>Spermatophyta</taxon>
        <taxon>Magnoliopsida</taxon>
        <taxon>eudicotyledons</taxon>
        <taxon>Gunneridae</taxon>
        <taxon>Pentapetalae</taxon>
        <taxon>asterids</taxon>
        <taxon>lamiids</taxon>
        <taxon>Lamiales</taxon>
        <taxon>Pedaliaceae</taxon>
        <taxon>Sesamum</taxon>
    </lineage>
</organism>
<evidence type="ECO:0000256" key="12">
    <source>
        <dbReference type="ARBA" id="ARBA00029346"/>
    </source>
</evidence>
<dbReference type="SMART" id="SM00503">
    <property type="entry name" value="SynN"/>
    <property type="match status" value="1"/>
</dbReference>
<proteinExistence type="inferred from homology"/>
<keyword evidence="11" id="KW-0175">Coiled coil</keyword>
<dbReference type="InterPro" id="IPR004821">
    <property type="entry name" value="Cyt_trans-like"/>
</dbReference>
<dbReference type="GeneID" id="105178362"/>
<dbReference type="CDD" id="cd00179">
    <property type="entry name" value="SynN"/>
    <property type="match status" value="1"/>
</dbReference>
<keyword evidence="4" id="KW-0808">Transferase</keyword>
<dbReference type="SUPFAM" id="SSF52374">
    <property type="entry name" value="Nucleotidylyl transferase"/>
    <property type="match status" value="1"/>
</dbReference>
<dbReference type="OrthoDB" id="330671at2759"/>
<accession>A0A8M8VF18</accession>
<feature type="domain" description="T-SNARE coiled-coil homology" evidence="17">
    <location>
        <begin position="392"/>
        <end position="454"/>
    </location>
</feature>
<dbReference type="CDD" id="cd02164">
    <property type="entry name" value="PPAT_CoAS"/>
    <property type="match status" value="1"/>
</dbReference>
<evidence type="ECO:0000256" key="6">
    <source>
        <dbReference type="ARBA" id="ARBA00022741"/>
    </source>
</evidence>
<dbReference type="CDD" id="cd15848">
    <property type="entry name" value="SNARE_syntaxin1-like"/>
    <property type="match status" value="1"/>
</dbReference>
<evidence type="ECO:0000313" key="19">
    <source>
        <dbReference type="RefSeq" id="XP_020554799.1"/>
    </source>
</evidence>
<reference evidence="19" key="1">
    <citation type="submission" date="2025-08" db="UniProtKB">
        <authorList>
            <consortium name="RefSeq"/>
        </authorList>
    </citation>
    <scope>IDENTIFICATION</scope>
</reference>
<comment type="similarity">
    <text evidence="15">Belongs to the eukaryotic CoaD family.</text>
</comment>
<evidence type="ECO:0000256" key="2">
    <source>
        <dbReference type="ARBA" id="ARBA00012392"/>
    </source>
</evidence>
<evidence type="ECO:0000256" key="14">
    <source>
        <dbReference type="ARBA" id="ARBA00060565"/>
    </source>
</evidence>
<dbReference type="InterPro" id="IPR006011">
    <property type="entry name" value="Syntaxin_N"/>
</dbReference>
<dbReference type="AlphaFoldDB" id="A0A8M8VF18"/>